<keyword evidence="3" id="KW-1185">Reference proteome</keyword>
<comment type="caution">
    <text evidence="2">The sequence shown here is derived from an EMBL/GenBank/DDBJ whole genome shotgun (WGS) entry which is preliminary data.</text>
</comment>
<dbReference type="Proteomes" id="UP000537131">
    <property type="component" value="Unassembled WGS sequence"/>
</dbReference>
<dbReference type="AlphaFoldDB" id="A0A7Y0HSA5"/>
<organism evidence="2 3">
    <name type="scientific">Clostridium muellerianum</name>
    <dbReference type="NCBI Taxonomy" id="2716538"/>
    <lineage>
        <taxon>Bacteria</taxon>
        <taxon>Bacillati</taxon>
        <taxon>Bacillota</taxon>
        <taxon>Clostridia</taxon>
        <taxon>Eubacteriales</taxon>
        <taxon>Clostridiaceae</taxon>
        <taxon>Clostridium</taxon>
    </lineage>
</organism>
<evidence type="ECO:0000256" key="1">
    <source>
        <dbReference type="SAM" id="Phobius"/>
    </source>
</evidence>
<sequence length="56" mass="6115">MSKKMCCNKSFRKKVGIALVSIGLGIIISVIIPFWGFIMVVGAALICLGFNLIDFH</sequence>
<reference evidence="2 3" key="1">
    <citation type="submission" date="2020-04" db="EMBL/GenBank/DDBJ databases">
        <authorList>
            <person name="Doyle D.A."/>
        </authorList>
    </citation>
    <scope>NUCLEOTIDE SEQUENCE [LARGE SCALE GENOMIC DNA]</scope>
    <source>
        <strain evidence="2 3">P21</strain>
    </source>
</reference>
<evidence type="ECO:0000313" key="3">
    <source>
        <dbReference type="Proteomes" id="UP000537131"/>
    </source>
</evidence>
<reference evidence="2 3" key="2">
    <citation type="submission" date="2020-06" db="EMBL/GenBank/DDBJ databases">
        <title>Complete Genome Sequence of Clostridium muelleri sp. nov. P21T, an Acid-Alcohol Producing Acetogen Isolated from Old Hay.</title>
        <authorList>
            <person name="Duncan K.E."/>
            <person name="Tanner R.S."/>
        </authorList>
    </citation>
    <scope>NUCLEOTIDE SEQUENCE [LARGE SCALE GENOMIC DNA]</scope>
    <source>
        <strain evidence="2 3">P21</strain>
    </source>
</reference>
<keyword evidence="1" id="KW-0812">Transmembrane</keyword>
<evidence type="ECO:0000313" key="2">
    <source>
        <dbReference type="EMBL" id="NMM65643.1"/>
    </source>
</evidence>
<feature type="transmembrane region" description="Helical" evidence="1">
    <location>
        <begin position="20"/>
        <end position="53"/>
    </location>
</feature>
<dbReference type="RefSeq" id="WP_169300238.1">
    <property type="nucleotide sequence ID" value="NZ_JABBNI010000066.1"/>
</dbReference>
<keyword evidence="1" id="KW-0472">Membrane</keyword>
<protein>
    <submittedName>
        <fullName evidence="2">Uncharacterized protein</fullName>
    </submittedName>
</protein>
<accession>A0A7Y0HSA5</accession>
<proteinExistence type="predicted"/>
<gene>
    <name evidence="2" type="ORF">HBE96_23990</name>
</gene>
<dbReference type="EMBL" id="JABBNI010000066">
    <property type="protein sequence ID" value="NMM65643.1"/>
    <property type="molecule type" value="Genomic_DNA"/>
</dbReference>
<name>A0A7Y0HSA5_9CLOT</name>
<keyword evidence="1" id="KW-1133">Transmembrane helix</keyword>